<dbReference type="SMART" id="SM00320">
    <property type="entry name" value="WD40"/>
    <property type="match status" value="4"/>
</dbReference>
<dbReference type="FunCoup" id="A0A0C3FTD6">
    <property type="interactions" value="393"/>
</dbReference>
<evidence type="ECO:0000256" key="1">
    <source>
        <dbReference type="ARBA" id="ARBA00004496"/>
    </source>
</evidence>
<dbReference type="InterPro" id="IPR028881">
    <property type="entry name" value="PAN2_UCH_dom"/>
</dbReference>
<dbReference type="Pfam" id="PF13423">
    <property type="entry name" value="UCH_1"/>
    <property type="match status" value="1"/>
</dbReference>
<dbReference type="Gene3D" id="3.90.70.10">
    <property type="entry name" value="Cysteine proteinases"/>
    <property type="match status" value="1"/>
</dbReference>
<dbReference type="EC" id="3.1.13.4" evidence="9"/>
<evidence type="ECO:0000256" key="4">
    <source>
        <dbReference type="ARBA" id="ARBA00022664"/>
    </source>
</evidence>
<keyword evidence="5 9" id="KW-0540">Nuclease</keyword>
<dbReference type="SUPFAM" id="SSF54001">
    <property type="entry name" value="Cysteine proteinases"/>
    <property type="match status" value="1"/>
</dbReference>
<sequence length="1118" mass="125594">MAATYRPAASLTHLQQNGQPVTAVSFDPVSDILWAGFNTGNVVALYTPRGMRGVGFPVGGDLAVKKIIASDQYVRAVGLASKGVGQWGKGGRNQWYCGSIATPTTFSNNSPNSNVVAVSTTSPELLELNSLTGQVIRKSPMVSIINHLQYTHSCLLAGSSDGTLRVLDDRSNNRTESSVKTHQSGIQGMQYNGNNFVYTIGWSLRQGRPFSDPLVKVYDIRTMRPLPPIAFSDGPAFINILPKRSSSLVITSNQGLVNIVDVLNPNSGSEFYQLDIASYISSVSVSPTGLYMAFGDADGAIHLMTAGGEDDPGMFWVCMVFIYVPDNLSIGFVPTFNGFEGQPIDWVDTSESLPHIEWTDSTPLNTIGLPYYDRPLLSSWTSQFISNNLYYPPSAKIPQHVLNTMKMNDNVAYAALPKELKGRRNMVFSGRRNDYGRFRSGKQADNALIVSQPEPNTPIFDSSEIPRLYRKVEIEYSKFGVEDFDFGFYNKTDFSGLETHILNSYTNSMLQVMHYILPIRRLSMSHTTTNCPREHCLLCELGFVVRMLEVAQGTNCQASNFCKTVGVLAQSKNAIDIIDYGREPTEVDYAHMIQSFHRFLLDHLSLEGNTFPHNPHIFVSFDKGDYNAPAAAPITQLLGIDAKNVITCTNCHAIRDKENMTHIVDLLYPRKPSANEPMPASDFASILRNSLLRQMTHKATCQTCKQFATFSSRRSISTSDLPLVLAINASAYNDENLGFWLDNRNQTFLTPQVEIQGQIEGEDDPDIAIYKLRAFVVQITSKEKRPHLVAVVRVPEAEERADLQSPWFVFNDFVVRDVSQEEALSFPGKWKVPAVLYLERIDKNRPSLDFSQLPDEIDLSILSRDTSISVNRDKNLIKHKCLRYEELPKLGTLVAIDAEFVQMQQEETEYRSDGTKKVLRPARLSLARVSVLRGDGPMEGVPFIDDHIHTSEDIVDYLTEFSGVKYGDLDPDTSRYTLTPLKLVYKKLRLLVDRGCIFIGHGLSKDFRIINIFVPPEQVIDTVDLYFLRGRQRRLSLKFLSWFVLHENIQIDTHDSIEDARSTLMLYKAYQGFEEQNIFDQKLEELYKAGRQYASVIQFNSILQNLTLPYLELETSST</sequence>
<evidence type="ECO:0000256" key="3">
    <source>
        <dbReference type="ARBA" id="ARBA00022574"/>
    </source>
</evidence>
<dbReference type="HAMAP" id="MF_03182">
    <property type="entry name" value="PAN2"/>
    <property type="match status" value="1"/>
</dbReference>
<evidence type="ECO:0000259" key="10">
    <source>
        <dbReference type="PROSITE" id="PS50235"/>
    </source>
</evidence>
<evidence type="ECO:0000256" key="7">
    <source>
        <dbReference type="ARBA" id="ARBA00022801"/>
    </source>
</evidence>
<reference evidence="12" key="2">
    <citation type="submission" date="2015-01" db="EMBL/GenBank/DDBJ databases">
        <title>Evolutionary Origins and Diversification of the Mycorrhizal Mutualists.</title>
        <authorList>
            <consortium name="DOE Joint Genome Institute"/>
            <consortium name="Mycorrhizal Genomics Consortium"/>
            <person name="Kohler A."/>
            <person name="Kuo A."/>
            <person name="Nagy L.G."/>
            <person name="Floudas D."/>
            <person name="Copeland A."/>
            <person name="Barry K.W."/>
            <person name="Cichocki N."/>
            <person name="Veneault-Fourrey C."/>
            <person name="LaButti K."/>
            <person name="Lindquist E.A."/>
            <person name="Lipzen A."/>
            <person name="Lundell T."/>
            <person name="Morin E."/>
            <person name="Murat C."/>
            <person name="Riley R."/>
            <person name="Ohm R."/>
            <person name="Sun H."/>
            <person name="Tunlid A."/>
            <person name="Henrissat B."/>
            <person name="Grigoriev I.V."/>
            <person name="Hibbett D.S."/>
            <person name="Martin F."/>
        </authorList>
    </citation>
    <scope>NUCLEOTIDE SEQUENCE [LARGE SCALE GENOMIC DNA]</scope>
    <source>
        <strain evidence="12">F 1598</strain>
    </source>
</reference>
<dbReference type="InterPro" id="IPR028889">
    <property type="entry name" value="USP"/>
</dbReference>
<dbReference type="Pfam" id="PF00929">
    <property type="entry name" value="RNase_T"/>
    <property type="match status" value="1"/>
</dbReference>
<dbReference type="STRING" id="765440.A0A0C3FTD6"/>
<dbReference type="HOGENOM" id="CLU_002369_1_0_1"/>
<evidence type="ECO:0000256" key="8">
    <source>
        <dbReference type="ARBA" id="ARBA00022839"/>
    </source>
</evidence>
<accession>A0A0C3FTD6</accession>
<dbReference type="InterPro" id="IPR036322">
    <property type="entry name" value="WD40_repeat_dom_sf"/>
</dbReference>
<gene>
    <name evidence="9" type="primary">PAN2</name>
    <name evidence="11" type="ORF">PILCRDRAFT_772633</name>
</gene>
<evidence type="ECO:0000313" key="11">
    <source>
        <dbReference type="EMBL" id="KIM87515.1"/>
    </source>
</evidence>
<dbReference type="GO" id="GO:0004535">
    <property type="term" value="F:poly(A)-specific ribonuclease activity"/>
    <property type="evidence" value="ECO:0007669"/>
    <property type="project" value="UniProtKB-UniRule"/>
</dbReference>
<keyword evidence="3" id="KW-0853">WD repeat</keyword>
<dbReference type="InterPro" id="IPR048841">
    <property type="entry name" value="PAN2_N"/>
</dbReference>
<keyword evidence="8 9" id="KW-0269">Exonuclease</keyword>
<dbReference type="PANTHER" id="PTHR15728">
    <property type="entry name" value="DEADENYLATION COMPLEX CATALYTIC SUBUNIT PAN2"/>
    <property type="match status" value="1"/>
</dbReference>
<dbReference type="InterPro" id="IPR012337">
    <property type="entry name" value="RNaseH-like_sf"/>
</dbReference>
<dbReference type="Proteomes" id="UP000054166">
    <property type="component" value="Unassembled WGS sequence"/>
</dbReference>
<feature type="binding site" evidence="9">
    <location>
        <position position="1059"/>
    </location>
    <ligand>
        <name>a divalent metal cation</name>
        <dbReference type="ChEBI" id="CHEBI:60240"/>
        <note>catalytic</note>
    </ligand>
</feature>
<keyword evidence="12" id="KW-1185">Reference proteome</keyword>
<comment type="domain">
    <text evidence="9">The linker, or PAN3 interaction domain (PID), between the WD40 repeats and the pseudo-UCH domain mediates interaction with PAN3.</text>
</comment>
<dbReference type="SUPFAM" id="SSF50978">
    <property type="entry name" value="WD40 repeat-like"/>
    <property type="match status" value="1"/>
</dbReference>
<name>A0A0C3FTD6_PILCF</name>
<dbReference type="SMART" id="SM00479">
    <property type="entry name" value="EXOIII"/>
    <property type="match status" value="1"/>
</dbReference>
<protein>
    <recommendedName>
        <fullName evidence="9">PAN2-PAN3 deadenylation complex catalytic subunit PAN2</fullName>
        <ecNumber evidence="9">3.1.13.4</ecNumber>
    </recommendedName>
    <alternativeName>
        <fullName evidence="9">PAB1P-dependent poly(A)-specific ribonuclease</fullName>
    </alternativeName>
    <alternativeName>
        <fullName evidence="9">Poly(A)-nuclease deadenylation complex subunit 2</fullName>
        <shortName evidence="9">PAN deadenylation complex subunit 2</shortName>
    </alternativeName>
</protein>
<dbReference type="EMBL" id="KN832979">
    <property type="protein sequence ID" value="KIM87515.1"/>
    <property type="molecule type" value="Genomic_DNA"/>
</dbReference>
<comment type="activity regulation">
    <text evidence="9">Positively regulated by the regulatory subunit PAN3.</text>
</comment>
<feature type="binding site" evidence="9">
    <location>
        <position position="897"/>
    </location>
    <ligand>
        <name>a divalent metal cation</name>
        <dbReference type="ChEBI" id="CHEBI:60240"/>
        <note>catalytic</note>
    </ligand>
</feature>
<dbReference type="InterPro" id="IPR030843">
    <property type="entry name" value="PAN2"/>
</dbReference>
<dbReference type="OrthoDB" id="16516at2759"/>
<comment type="caution">
    <text evidence="9">Lacks conserved residue(s) required for the propagation of feature annotation.</text>
</comment>
<dbReference type="GO" id="GO:0006397">
    <property type="term" value="P:mRNA processing"/>
    <property type="evidence" value="ECO:0007669"/>
    <property type="project" value="UniProtKB-KW"/>
</dbReference>
<feature type="domain" description="USP" evidence="10">
    <location>
        <begin position="495"/>
        <end position="841"/>
    </location>
</feature>
<keyword evidence="4 9" id="KW-0507">mRNA processing</keyword>
<keyword evidence="7 9" id="KW-0378">Hydrolase</keyword>
<dbReference type="GO" id="GO:0000289">
    <property type="term" value="P:nuclear-transcribed mRNA poly(A) tail shortening"/>
    <property type="evidence" value="ECO:0007669"/>
    <property type="project" value="UniProtKB-UniRule"/>
</dbReference>
<evidence type="ECO:0000256" key="5">
    <source>
        <dbReference type="ARBA" id="ARBA00022722"/>
    </source>
</evidence>
<organism evidence="11 12">
    <name type="scientific">Piloderma croceum (strain F 1598)</name>
    <dbReference type="NCBI Taxonomy" id="765440"/>
    <lineage>
        <taxon>Eukaryota</taxon>
        <taxon>Fungi</taxon>
        <taxon>Dikarya</taxon>
        <taxon>Basidiomycota</taxon>
        <taxon>Agaricomycotina</taxon>
        <taxon>Agaricomycetes</taxon>
        <taxon>Agaricomycetidae</taxon>
        <taxon>Atheliales</taxon>
        <taxon>Atheliaceae</taxon>
        <taxon>Piloderma</taxon>
    </lineage>
</organism>
<dbReference type="CDD" id="cd06143">
    <property type="entry name" value="PAN2_exo"/>
    <property type="match status" value="1"/>
</dbReference>
<dbReference type="InterPro" id="IPR001680">
    <property type="entry name" value="WD40_rpt"/>
</dbReference>
<dbReference type="InterPro" id="IPR013520">
    <property type="entry name" value="Ribonucl_H"/>
</dbReference>
<feature type="binding site" evidence="9">
    <location>
        <position position="899"/>
    </location>
    <ligand>
        <name>a divalent metal cation</name>
        <dbReference type="ChEBI" id="CHEBI:60240"/>
        <note>catalytic</note>
    </ligand>
</feature>
<comment type="subcellular location">
    <subcellularLocation>
        <location evidence="1 9">Cytoplasm</location>
    </subcellularLocation>
</comment>
<comment type="similarity">
    <text evidence="9">Belongs to the peptidase C19 family. PAN2 subfamily.</text>
</comment>
<evidence type="ECO:0000256" key="2">
    <source>
        <dbReference type="ARBA" id="ARBA00022490"/>
    </source>
</evidence>
<dbReference type="GO" id="GO:0031251">
    <property type="term" value="C:PAN complex"/>
    <property type="evidence" value="ECO:0007669"/>
    <property type="project" value="UniProtKB-UniRule"/>
</dbReference>
<dbReference type="SUPFAM" id="SSF53098">
    <property type="entry name" value="Ribonuclease H-like"/>
    <property type="match status" value="1"/>
</dbReference>
<dbReference type="GO" id="GO:0000932">
    <property type="term" value="C:P-body"/>
    <property type="evidence" value="ECO:0007669"/>
    <property type="project" value="TreeGrafter"/>
</dbReference>
<comment type="catalytic activity">
    <reaction evidence="9">
        <text>Exonucleolytic cleavage of poly(A) to 5'-AMP.</text>
        <dbReference type="EC" id="3.1.13.4"/>
    </reaction>
</comment>
<dbReference type="InterPro" id="IPR036397">
    <property type="entry name" value="RNaseH_sf"/>
</dbReference>
<comment type="subunit">
    <text evidence="9">Forms a heterotrimer with an asymmetric homodimer of the regulatory subunit PAN3 to form the poly(A)-nuclease (PAN) deadenylation complex.</text>
</comment>
<evidence type="ECO:0000313" key="12">
    <source>
        <dbReference type="Proteomes" id="UP000054166"/>
    </source>
</evidence>
<dbReference type="InterPro" id="IPR038765">
    <property type="entry name" value="Papain-like_cys_pep_sf"/>
</dbReference>
<dbReference type="InterPro" id="IPR050785">
    <property type="entry name" value="PAN2-PAN3_catalytic_subunit"/>
</dbReference>
<comment type="function">
    <text evidence="9">Catalytic subunit of the poly(A)-nuclease (PAN) deadenylation complex, one of two cytoplasmic mRNA deadenylases involved in mRNA turnover. PAN specifically shortens poly(A) tails of RNA and the activity is stimulated by poly(A)-binding protein PAB1. PAN deadenylation is followed by rapid degradation of the shortened mRNA tails by the CCR4-NOT complex. Deadenylated mRNAs are then degraded by two alternative mechanisms, namely exosome-mediated 3'-5' exonucleolytic degradation, or deadenlyation-dependent mRNA decaping and subsequent 5'-3' exonucleolytic degradation by XRN1. May also be involved in post-transcriptional maturation of mRNA poly(A) tails.</text>
</comment>
<dbReference type="AlphaFoldDB" id="A0A0C3FTD6"/>
<dbReference type="Pfam" id="PF20770">
    <property type="entry name" value="PAN2_N"/>
    <property type="match status" value="1"/>
</dbReference>
<dbReference type="InParanoid" id="A0A0C3FTD6"/>
<dbReference type="InterPro" id="IPR015943">
    <property type="entry name" value="WD40/YVTN_repeat-like_dom_sf"/>
</dbReference>
<evidence type="ECO:0000256" key="9">
    <source>
        <dbReference type="HAMAP-Rule" id="MF_03182"/>
    </source>
</evidence>
<dbReference type="PROSITE" id="PS50235">
    <property type="entry name" value="USP_3"/>
    <property type="match status" value="1"/>
</dbReference>
<reference evidence="11 12" key="1">
    <citation type="submission" date="2014-04" db="EMBL/GenBank/DDBJ databases">
        <authorList>
            <consortium name="DOE Joint Genome Institute"/>
            <person name="Kuo A."/>
            <person name="Tarkka M."/>
            <person name="Buscot F."/>
            <person name="Kohler A."/>
            <person name="Nagy L.G."/>
            <person name="Floudas D."/>
            <person name="Copeland A."/>
            <person name="Barry K.W."/>
            <person name="Cichocki N."/>
            <person name="Veneault-Fourrey C."/>
            <person name="LaButti K."/>
            <person name="Lindquist E.A."/>
            <person name="Lipzen A."/>
            <person name="Lundell T."/>
            <person name="Morin E."/>
            <person name="Murat C."/>
            <person name="Sun H."/>
            <person name="Tunlid A."/>
            <person name="Henrissat B."/>
            <person name="Grigoriev I.V."/>
            <person name="Hibbett D.S."/>
            <person name="Martin F."/>
            <person name="Nordberg H.P."/>
            <person name="Cantor M.N."/>
            <person name="Hua S.X."/>
        </authorList>
    </citation>
    <scope>NUCLEOTIDE SEQUENCE [LARGE SCALE GENOMIC DNA]</scope>
    <source>
        <strain evidence="11 12">F 1598</strain>
    </source>
</reference>
<dbReference type="FunFam" id="3.30.420.10:FF:000028">
    <property type="entry name" value="PAN2-PAN3 deadenylation complex catalytic subunit PAN2"/>
    <property type="match status" value="1"/>
</dbReference>
<dbReference type="GO" id="GO:0046872">
    <property type="term" value="F:metal ion binding"/>
    <property type="evidence" value="ECO:0007669"/>
    <property type="project" value="UniProtKB-KW"/>
</dbReference>
<proteinExistence type="inferred from homology"/>
<dbReference type="PANTHER" id="PTHR15728:SF0">
    <property type="entry name" value="PAN2-PAN3 DEADENYLATION COMPLEX CATALYTIC SUBUNIT PAN2"/>
    <property type="match status" value="1"/>
</dbReference>
<keyword evidence="2 9" id="KW-0963">Cytoplasm</keyword>
<evidence type="ECO:0000256" key="6">
    <source>
        <dbReference type="ARBA" id="ARBA00022723"/>
    </source>
</evidence>
<feature type="binding site" evidence="9">
    <location>
        <position position="1006"/>
    </location>
    <ligand>
        <name>a divalent metal cation</name>
        <dbReference type="ChEBI" id="CHEBI:60240"/>
        <note>catalytic</note>
    </ligand>
</feature>
<dbReference type="Gene3D" id="3.30.420.10">
    <property type="entry name" value="Ribonuclease H-like superfamily/Ribonuclease H"/>
    <property type="match status" value="1"/>
</dbReference>
<dbReference type="GO" id="GO:0003676">
    <property type="term" value="F:nucleic acid binding"/>
    <property type="evidence" value="ECO:0007669"/>
    <property type="project" value="InterPro"/>
</dbReference>
<keyword evidence="6 9" id="KW-0479">Metal-binding</keyword>
<comment type="cofactor">
    <cofactor evidence="9">
        <name>a divalent metal cation</name>
        <dbReference type="ChEBI" id="CHEBI:60240"/>
    </cofactor>
    <text evidence="9">Binds 2 metal cations per subunit in the catalytic exonuclease domain.</text>
</comment>
<comment type="domain">
    <text evidence="9">Contains a pseudo-UCH domain. This ubiquitin C-terminal hydrolase (UCH)-like or ubiquitin specific protease (USP)-like domain is predicted to be catalytically inactive because it lacks the active site catalytic triad characteristic of thiol proteases, with residues at the equivalent structural positions that are incompatible with catalysis, and it cannot bind ubiquitin. It functions as a structural scaffold for intra- and intermolecular interactions in the complex.</text>
</comment>
<dbReference type="Gene3D" id="2.130.10.10">
    <property type="entry name" value="YVTN repeat-like/Quinoprotein amine dehydrogenase"/>
    <property type="match status" value="1"/>
</dbReference>